<organism evidence="2 3">
    <name type="scientific">Neisseria oralis</name>
    <dbReference type="NCBI Taxonomy" id="1107316"/>
    <lineage>
        <taxon>Bacteria</taxon>
        <taxon>Pseudomonadati</taxon>
        <taxon>Pseudomonadota</taxon>
        <taxon>Betaproteobacteria</taxon>
        <taxon>Neisseriales</taxon>
        <taxon>Neisseriaceae</taxon>
        <taxon>Neisseria</taxon>
    </lineage>
</organism>
<reference evidence="2 3" key="1">
    <citation type="submission" date="2024-11" db="EMBL/GenBank/DDBJ databases">
        <authorList>
            <person name="Mikucki A.G."/>
            <person name="Kahler C.M."/>
        </authorList>
    </citation>
    <scope>NUCLEOTIDE SEQUENCE [LARGE SCALE GENOMIC DNA]</scope>
    <source>
        <strain evidence="2 3">EXNM717</strain>
    </source>
</reference>
<evidence type="ECO:0000256" key="1">
    <source>
        <dbReference type="SAM" id="Phobius"/>
    </source>
</evidence>
<protein>
    <submittedName>
        <fullName evidence="2">Fimb protein</fullName>
    </submittedName>
</protein>
<feature type="transmembrane region" description="Helical" evidence="1">
    <location>
        <begin position="52"/>
        <end position="71"/>
    </location>
</feature>
<evidence type="ECO:0000313" key="2">
    <source>
        <dbReference type="EMBL" id="MFK7643007.1"/>
    </source>
</evidence>
<proteinExistence type="predicted"/>
<dbReference type="RefSeq" id="WP_405387091.1">
    <property type="nucleotide sequence ID" value="NZ_JBJGEB010000015.1"/>
</dbReference>
<keyword evidence="1" id="KW-1133">Transmembrane helix</keyword>
<keyword evidence="3" id="KW-1185">Reference proteome</keyword>
<feature type="transmembrane region" description="Helical" evidence="1">
    <location>
        <begin position="21"/>
        <end position="40"/>
    </location>
</feature>
<gene>
    <name evidence="2" type="ORF">ACI43T_11025</name>
</gene>
<sequence>METVKTPSRWRFALKMAGCHLLVSLFLAGMAALLVFKVWYPYPYAELTGGLQLYKLVVAVDVVCGPLLTLVLASPKKSVRERVVDFSLVGVIQLAALLYGLYSVSLARPVAVAFEVDRFSVVTAAEVDDTLLADAPEGLRRLPWFGVNRVGIREPLNAEEYNQDLMLSLKGIEPSMRPNRWAADDAREREKIRRGMKPLSALAVMRNMTEADILREADVKDTGEKRYYLPFTGSKEKGWIAVLDDHADFLGFAKIDGFAKAAK</sequence>
<comment type="caution">
    <text evidence="2">The sequence shown here is derived from an EMBL/GenBank/DDBJ whole genome shotgun (WGS) entry which is preliminary data.</text>
</comment>
<evidence type="ECO:0000313" key="3">
    <source>
        <dbReference type="Proteomes" id="UP001621964"/>
    </source>
</evidence>
<name>A0ABW8Q7S5_9NEIS</name>
<keyword evidence="1" id="KW-0812">Transmembrane</keyword>
<accession>A0ABW8Q7S5</accession>
<feature type="transmembrane region" description="Helical" evidence="1">
    <location>
        <begin position="83"/>
        <end position="102"/>
    </location>
</feature>
<dbReference type="Proteomes" id="UP001621964">
    <property type="component" value="Unassembled WGS sequence"/>
</dbReference>
<keyword evidence="1" id="KW-0472">Membrane</keyword>
<dbReference type="EMBL" id="JBJGEB010000015">
    <property type="protein sequence ID" value="MFK7643007.1"/>
    <property type="molecule type" value="Genomic_DNA"/>
</dbReference>